<feature type="transmembrane region" description="Helical" evidence="1">
    <location>
        <begin position="116"/>
        <end position="137"/>
    </location>
</feature>
<evidence type="ECO:0000313" key="3">
    <source>
        <dbReference type="Proteomes" id="UP000030121"/>
    </source>
</evidence>
<evidence type="ECO:0000313" key="2">
    <source>
        <dbReference type="EMBL" id="KGO90590.1"/>
    </source>
</evidence>
<dbReference type="AlphaFoldDB" id="A0A0A2MQQ6"/>
<proteinExistence type="predicted"/>
<keyword evidence="1" id="KW-0812">Transmembrane</keyword>
<keyword evidence="1" id="KW-1133">Transmembrane helix</keyword>
<dbReference type="Proteomes" id="UP000030121">
    <property type="component" value="Unassembled WGS sequence"/>
</dbReference>
<dbReference type="RefSeq" id="WP_026979686.1">
    <property type="nucleotide sequence ID" value="NZ_AUCZ01000004.1"/>
</dbReference>
<dbReference type="eggNOG" id="ENOG502Z84C">
    <property type="taxonomic scope" value="Bacteria"/>
</dbReference>
<name>A0A0A2MQQ6_9FLAO</name>
<dbReference type="STRING" id="1121899.GCA_000430025_00925"/>
<accession>A0A0A2MQQ6</accession>
<reference evidence="2 3" key="1">
    <citation type="submission" date="2013-09" db="EMBL/GenBank/DDBJ databases">
        <authorList>
            <person name="Zeng Z."/>
            <person name="Chen C."/>
        </authorList>
    </citation>
    <scope>NUCLEOTIDE SEQUENCE [LARGE SCALE GENOMIC DNA]</scope>
    <source>
        <strain evidence="2 3">GH29-5</strain>
    </source>
</reference>
<sequence length="303" mass="34983">MTELDVFFQLKLSVLETYRKQHPYFTGSWKTFSSQDIFNLIDSIQLNTKQSVSEKWIYTHLKPEQNEKLPRKDMLDILSQYVGLSGWDEFKFQYKGTAISEETEEAIISKTGNSRAFYVIGICLILILAALFLKNVFVPEKKTIELKDTFTKEKIATDEVKAFVVNDSVEKAIPIKNGILEVGVKDKVVLKSPFYEGKQITVSSNSEPQIIELKPDDYGMMLKAFMQSDIKDWEIRKAQLEMILSDNLEVMVMLKDNLGVEYFDKKEFTQQLVVPTPSLKQLKIVVLEKDKENKISLIRLIQK</sequence>
<evidence type="ECO:0000256" key="1">
    <source>
        <dbReference type="SAM" id="Phobius"/>
    </source>
</evidence>
<keyword evidence="3" id="KW-1185">Reference proteome</keyword>
<gene>
    <name evidence="2" type="ORF">Q764_00255</name>
</gene>
<comment type="caution">
    <text evidence="2">The sequence shown here is derived from an EMBL/GenBank/DDBJ whole genome shotgun (WGS) entry which is preliminary data.</text>
</comment>
<organism evidence="2 3">
    <name type="scientific">Flavobacterium suncheonense GH29-5 = DSM 17707</name>
    <dbReference type="NCBI Taxonomy" id="1121899"/>
    <lineage>
        <taxon>Bacteria</taxon>
        <taxon>Pseudomonadati</taxon>
        <taxon>Bacteroidota</taxon>
        <taxon>Flavobacteriia</taxon>
        <taxon>Flavobacteriales</taxon>
        <taxon>Flavobacteriaceae</taxon>
        <taxon>Flavobacterium</taxon>
    </lineage>
</organism>
<keyword evidence="1" id="KW-0472">Membrane</keyword>
<protein>
    <submittedName>
        <fullName evidence="2">Uncharacterized protein</fullName>
    </submittedName>
</protein>
<dbReference type="OrthoDB" id="1272140at2"/>
<dbReference type="EMBL" id="JRLW01000001">
    <property type="protein sequence ID" value="KGO90590.1"/>
    <property type="molecule type" value="Genomic_DNA"/>
</dbReference>